<sequence>MLTPVPPPAADEPHVWVEYLRDRGLLDAADPAPVRAMSGGVSGVVVQVGGLLCKQPRERLAVDDDWTADPRRVLAEAEAMSRLPGIAPMMVDLDRERLVVLC</sequence>
<accession>A0ABS3W0H3</accession>
<evidence type="ECO:0000313" key="1">
    <source>
        <dbReference type="EMBL" id="MBO4210299.1"/>
    </source>
</evidence>
<organism evidence="1 2">
    <name type="scientific">Micromonospora echinofusca</name>
    <dbReference type="NCBI Taxonomy" id="47858"/>
    <lineage>
        <taxon>Bacteria</taxon>
        <taxon>Bacillati</taxon>
        <taxon>Actinomycetota</taxon>
        <taxon>Actinomycetes</taxon>
        <taxon>Micromonosporales</taxon>
        <taxon>Micromonosporaceae</taxon>
        <taxon>Micromonospora</taxon>
    </lineage>
</organism>
<gene>
    <name evidence="1" type="ORF">GSF22_30540</name>
</gene>
<dbReference type="EMBL" id="WVUH01000450">
    <property type="protein sequence ID" value="MBO4210299.1"/>
    <property type="molecule type" value="Genomic_DNA"/>
</dbReference>
<protein>
    <submittedName>
        <fullName evidence="1">Uncharacterized protein</fullName>
    </submittedName>
</protein>
<comment type="caution">
    <text evidence="1">The sequence shown here is derived from an EMBL/GenBank/DDBJ whole genome shotgun (WGS) entry which is preliminary data.</text>
</comment>
<name>A0ABS3W0H3_MICEH</name>
<dbReference type="Gene3D" id="3.30.200.20">
    <property type="entry name" value="Phosphorylase Kinase, domain 1"/>
    <property type="match status" value="1"/>
</dbReference>
<reference evidence="1 2" key="1">
    <citation type="submission" date="2019-12" db="EMBL/GenBank/DDBJ databases">
        <title>Whole genome sequencing of endophytic Actinobacterium Micromonospora sp. MPMI6T.</title>
        <authorList>
            <person name="Evv R."/>
            <person name="Podile A.R."/>
        </authorList>
    </citation>
    <scope>NUCLEOTIDE SEQUENCE [LARGE SCALE GENOMIC DNA]</scope>
    <source>
        <strain evidence="1 2">MPMI6</strain>
    </source>
</reference>
<evidence type="ECO:0000313" key="2">
    <source>
        <dbReference type="Proteomes" id="UP000823521"/>
    </source>
</evidence>
<dbReference type="Proteomes" id="UP000823521">
    <property type="component" value="Unassembled WGS sequence"/>
</dbReference>
<keyword evidence="2" id="KW-1185">Reference proteome</keyword>
<proteinExistence type="predicted"/>